<sequence length="58" mass="6852">MTEENRLMTGVFEKENYCDSLVVQDRNIITPKGRAFIRFGTLFGNTLNLIFDESWYKE</sequence>
<protein>
    <submittedName>
        <fullName evidence="1">Uncharacterized protein</fullName>
    </submittedName>
</protein>
<reference evidence="1 2" key="1">
    <citation type="submission" date="2024-06" db="EMBL/GenBank/DDBJ databases">
        <title>Genomic Encyclopedia of Type Strains, Phase IV (KMG-IV): sequencing the most valuable type-strain genomes for metagenomic binning, comparative biology and taxonomic classification.</title>
        <authorList>
            <person name="Goeker M."/>
        </authorList>
    </citation>
    <scope>NUCLEOTIDE SEQUENCE [LARGE SCALE GENOMIC DNA]</scope>
    <source>
        <strain evidence="1 2">DSM 100124</strain>
    </source>
</reference>
<keyword evidence="2" id="KW-1185">Reference proteome</keyword>
<accession>A0ABV2LEN3</accession>
<proteinExistence type="predicted"/>
<evidence type="ECO:0000313" key="1">
    <source>
        <dbReference type="EMBL" id="MET3727050.1"/>
    </source>
</evidence>
<dbReference type="Proteomes" id="UP001549097">
    <property type="component" value="Unassembled WGS sequence"/>
</dbReference>
<comment type="caution">
    <text evidence="1">The sequence shown here is derived from an EMBL/GenBank/DDBJ whole genome shotgun (WGS) entry which is preliminary data.</text>
</comment>
<dbReference type="EMBL" id="JBEPMP010000001">
    <property type="protein sequence ID" value="MET3727050.1"/>
    <property type="molecule type" value="Genomic_DNA"/>
</dbReference>
<organism evidence="1 2">
    <name type="scientific">Fictibacillus halophilus</name>
    <dbReference type="NCBI Taxonomy" id="1610490"/>
    <lineage>
        <taxon>Bacteria</taxon>
        <taxon>Bacillati</taxon>
        <taxon>Bacillota</taxon>
        <taxon>Bacilli</taxon>
        <taxon>Bacillales</taxon>
        <taxon>Fictibacillaceae</taxon>
        <taxon>Fictibacillus</taxon>
    </lineage>
</organism>
<evidence type="ECO:0000313" key="2">
    <source>
        <dbReference type="Proteomes" id="UP001549097"/>
    </source>
</evidence>
<gene>
    <name evidence="1" type="ORF">ABID52_000631</name>
</gene>
<name>A0ABV2LEN3_9BACL</name>
<dbReference type="RefSeq" id="WP_233096493.1">
    <property type="nucleotide sequence ID" value="NZ_JAEACF010000001.1"/>
</dbReference>